<name>A0A0C2RUJ4_AMAMK</name>
<dbReference type="AlphaFoldDB" id="A0A0C2RUJ4"/>
<evidence type="ECO:0000313" key="1">
    <source>
        <dbReference type="EMBL" id="KIL53905.1"/>
    </source>
</evidence>
<evidence type="ECO:0000313" key="2">
    <source>
        <dbReference type="EMBL" id="KIL54071.1"/>
    </source>
</evidence>
<dbReference type="EMBL" id="KN819138">
    <property type="protein sequence ID" value="KIL53905.1"/>
    <property type="molecule type" value="Genomic_DNA"/>
</dbReference>
<dbReference type="HOGENOM" id="CLU_3105897_0_0_1"/>
<accession>A0A0C2RUJ4</accession>
<reference evidence="1 3" key="1">
    <citation type="submission" date="2014-04" db="EMBL/GenBank/DDBJ databases">
        <title>Evolutionary Origins and Diversification of the Mycorrhizal Mutualists.</title>
        <authorList>
            <consortium name="DOE Joint Genome Institute"/>
            <consortium name="Mycorrhizal Genomics Consortium"/>
            <person name="Kohler A."/>
            <person name="Kuo A."/>
            <person name="Nagy L.G."/>
            <person name="Floudas D."/>
            <person name="Copeland A."/>
            <person name="Barry K.W."/>
            <person name="Cichocki N."/>
            <person name="Veneault-Fourrey C."/>
            <person name="LaButti K."/>
            <person name="Lindquist E.A."/>
            <person name="Lipzen A."/>
            <person name="Lundell T."/>
            <person name="Morin E."/>
            <person name="Murat C."/>
            <person name="Riley R."/>
            <person name="Ohm R."/>
            <person name="Sun H."/>
            <person name="Tunlid A."/>
            <person name="Henrissat B."/>
            <person name="Grigoriev I.V."/>
            <person name="Hibbett D.S."/>
            <person name="Martin F."/>
        </authorList>
    </citation>
    <scope>NUCLEOTIDE SEQUENCE [LARGE SCALE GENOMIC DNA]</scope>
    <source>
        <strain evidence="1 3">Koide BX008</strain>
    </source>
</reference>
<proteinExistence type="predicted"/>
<dbReference type="Proteomes" id="UP000054549">
    <property type="component" value="Unassembled WGS sequence"/>
</dbReference>
<protein>
    <submittedName>
        <fullName evidence="1">Uncharacterized protein</fullName>
    </submittedName>
</protein>
<dbReference type="EMBL" id="KN818966">
    <property type="protein sequence ID" value="KIL54071.1"/>
    <property type="molecule type" value="Genomic_DNA"/>
</dbReference>
<sequence length="51" mass="5758">MVMSVTPSALGRSYILPSTSLDTADLHSVQRRMRECCDNQENRTLIAYLGR</sequence>
<gene>
    <name evidence="2" type="ORF">M378DRAFT_174455</name>
    <name evidence="1" type="ORF">M378DRAFT_174528</name>
</gene>
<evidence type="ECO:0000313" key="3">
    <source>
        <dbReference type="Proteomes" id="UP000054549"/>
    </source>
</evidence>
<organism evidence="1 3">
    <name type="scientific">Amanita muscaria (strain Koide BX008)</name>
    <dbReference type="NCBI Taxonomy" id="946122"/>
    <lineage>
        <taxon>Eukaryota</taxon>
        <taxon>Fungi</taxon>
        <taxon>Dikarya</taxon>
        <taxon>Basidiomycota</taxon>
        <taxon>Agaricomycotina</taxon>
        <taxon>Agaricomycetes</taxon>
        <taxon>Agaricomycetidae</taxon>
        <taxon>Agaricales</taxon>
        <taxon>Pluteineae</taxon>
        <taxon>Amanitaceae</taxon>
        <taxon>Amanita</taxon>
    </lineage>
</organism>
<keyword evidence="3" id="KW-1185">Reference proteome</keyword>